<feature type="region of interest" description="Disordered" evidence="4">
    <location>
        <begin position="345"/>
        <end position="376"/>
    </location>
</feature>
<evidence type="ECO:0000313" key="6">
    <source>
        <dbReference type="Proteomes" id="UP000030763"/>
    </source>
</evidence>
<proteinExistence type="predicted"/>
<dbReference type="SUPFAM" id="SSF48403">
    <property type="entry name" value="Ankyrin repeat"/>
    <property type="match status" value="1"/>
</dbReference>
<accession>U6LWL8</accession>
<evidence type="ECO:0000256" key="2">
    <source>
        <dbReference type="ARBA" id="ARBA00023043"/>
    </source>
</evidence>
<dbReference type="OMA" id="RWKRLCS"/>
<dbReference type="PANTHER" id="PTHR24198:SF165">
    <property type="entry name" value="ANKYRIN REPEAT-CONTAINING PROTEIN-RELATED"/>
    <property type="match status" value="1"/>
</dbReference>
<dbReference type="RefSeq" id="XP_013332771.1">
    <property type="nucleotide sequence ID" value="XM_013477317.1"/>
</dbReference>
<dbReference type="GeneID" id="25335460"/>
<feature type="region of interest" description="Disordered" evidence="4">
    <location>
        <begin position="1"/>
        <end position="20"/>
    </location>
</feature>
<dbReference type="SMART" id="SM00248">
    <property type="entry name" value="ANK"/>
    <property type="match status" value="3"/>
</dbReference>
<protein>
    <submittedName>
        <fullName evidence="5">Uncharacterized protein</fullName>
    </submittedName>
</protein>
<dbReference type="PROSITE" id="PS50297">
    <property type="entry name" value="ANK_REP_REGION"/>
    <property type="match status" value="1"/>
</dbReference>
<dbReference type="InterPro" id="IPR002110">
    <property type="entry name" value="Ankyrin_rpt"/>
</dbReference>
<evidence type="ECO:0000256" key="3">
    <source>
        <dbReference type="PROSITE-ProRule" id="PRU00023"/>
    </source>
</evidence>
<feature type="repeat" description="ANK" evidence="3">
    <location>
        <begin position="500"/>
        <end position="522"/>
    </location>
</feature>
<reference evidence="5" key="1">
    <citation type="submission" date="2013-10" db="EMBL/GenBank/DDBJ databases">
        <title>Genomic analysis of the causative agents of coccidiosis in chickens.</title>
        <authorList>
            <person name="Reid A.J."/>
            <person name="Blake D."/>
            <person name="Billington K."/>
            <person name="Browne H."/>
            <person name="Dunn M."/>
            <person name="Hung S."/>
            <person name="Kawahara F."/>
            <person name="Miranda-Saavedra D."/>
            <person name="Mourier T."/>
            <person name="Nagra H."/>
            <person name="Otto T.D."/>
            <person name="Rawlings N."/>
            <person name="Sanchez A."/>
            <person name="Sanders M."/>
            <person name="Subramaniam C."/>
            <person name="Tay Y."/>
            <person name="Dear P."/>
            <person name="Doerig C."/>
            <person name="Gruber A."/>
            <person name="Parkinson J."/>
            <person name="Shirley M."/>
            <person name="Wan K.L."/>
            <person name="Berriman M."/>
            <person name="Tomley F."/>
            <person name="Pain A."/>
        </authorList>
    </citation>
    <scope>NUCLEOTIDE SEQUENCE [LARGE SCALE GENOMIC DNA]</scope>
    <source>
        <strain evidence="5">Weybridge</strain>
    </source>
</reference>
<dbReference type="AlphaFoldDB" id="U6LWL8"/>
<reference evidence="5" key="2">
    <citation type="submission" date="2013-10" db="EMBL/GenBank/DDBJ databases">
        <authorList>
            <person name="Aslett M."/>
        </authorList>
    </citation>
    <scope>NUCLEOTIDE SEQUENCE [LARGE SCALE GENOMIC DNA]</scope>
    <source>
        <strain evidence="5">Weybridge</strain>
    </source>
</reference>
<feature type="region of interest" description="Disordered" evidence="4">
    <location>
        <begin position="192"/>
        <end position="302"/>
    </location>
</feature>
<dbReference type="OrthoDB" id="194358at2759"/>
<keyword evidence="2 3" id="KW-0040">ANK repeat</keyword>
<feature type="compositionally biased region" description="Basic and acidic residues" evidence="4">
    <location>
        <begin position="1"/>
        <end position="13"/>
    </location>
</feature>
<dbReference type="InterPro" id="IPR036770">
    <property type="entry name" value="Ankyrin_rpt-contain_sf"/>
</dbReference>
<organism evidence="5 6">
    <name type="scientific">Eimeria maxima</name>
    <name type="common">Coccidian parasite</name>
    <dbReference type="NCBI Taxonomy" id="5804"/>
    <lineage>
        <taxon>Eukaryota</taxon>
        <taxon>Sar</taxon>
        <taxon>Alveolata</taxon>
        <taxon>Apicomplexa</taxon>
        <taxon>Conoidasida</taxon>
        <taxon>Coccidia</taxon>
        <taxon>Eucoccidiorida</taxon>
        <taxon>Eimeriorina</taxon>
        <taxon>Eimeriidae</taxon>
        <taxon>Eimeria</taxon>
    </lineage>
</organism>
<dbReference type="Pfam" id="PF12796">
    <property type="entry name" value="Ank_2"/>
    <property type="match status" value="1"/>
</dbReference>
<sequence length="673" mass="74071">MEQKKRTDVTDLKHRQKAPKRVQMKLNQRLRALLEQEEHCRKRAFLQQELFETQRSKKPNKRDSRGVLLLNILRTESRSQNIGQLGQEPHVQQTLRRSIGLFSGSSSASFGTLSFARKPKRELLEAERRPALSVRGAIERGCCLVNGEEPVHLDASAVSTSNLDSHARGGTTCACRVKTIVIKSELAPSATSPRECITISDSSGDRSRCSSPAAHVPQREDLEKALGDISRLPRETADNSSRDPPASRRQDTASCRRGGNNDGAGSLYDELASIAGEEGGDGKRGESTPGGRACSMPTASTDTDGLEDFFLSTGHHTAMRDARCVRRVEDMATPQTRAEDDLRGLSAGDWQEPTNQREDGCAVGADGKSADSEGKPSIVSGWPECVVEMLGPDVFNVLKEEPQLVHATSKTSGMSVFHHMLRRPSRDDEQVLDLFKCIYEDEPLKERVSLPPLTALKCDRGQTLAFYAAAYGHPKCLKWILEQIGGASSQRQFLEIRDSEGDTPLHYAVKNGHASVIEMLLNIVPEMLNKQRSNGQTPIFDSLERPAILRLLLRHGADYRVRCSRGLTPLETATDELRWKRLCSSRSCKALKKRLSFSVHLLKKAEGDGGKGGVGDCTRQHHGTLSNTTGSTAKSSDRSNSVEPFTMVDQAVDDWGSHHGRSGVVDPHLHKHS</sequence>
<keyword evidence="6" id="KW-1185">Reference proteome</keyword>
<keyword evidence="1" id="KW-0677">Repeat</keyword>
<gene>
    <name evidence="5" type="ORF">EMWEY_00014740</name>
</gene>
<evidence type="ECO:0000256" key="4">
    <source>
        <dbReference type="SAM" id="MobiDB-lite"/>
    </source>
</evidence>
<evidence type="ECO:0000313" key="5">
    <source>
        <dbReference type="EMBL" id="CDJ56121.1"/>
    </source>
</evidence>
<feature type="compositionally biased region" description="Basic and acidic residues" evidence="4">
    <location>
        <begin position="217"/>
        <end position="251"/>
    </location>
</feature>
<dbReference type="VEuPathDB" id="ToxoDB:EMWEY_00014740"/>
<feature type="compositionally biased region" description="Polar residues" evidence="4">
    <location>
        <begin position="623"/>
        <end position="641"/>
    </location>
</feature>
<dbReference type="PANTHER" id="PTHR24198">
    <property type="entry name" value="ANKYRIN REPEAT AND PROTEIN KINASE DOMAIN-CONTAINING PROTEIN"/>
    <property type="match status" value="1"/>
</dbReference>
<feature type="region of interest" description="Disordered" evidence="4">
    <location>
        <begin position="607"/>
        <end position="641"/>
    </location>
</feature>
<name>U6LWL8_EIMMA</name>
<dbReference type="Proteomes" id="UP000030763">
    <property type="component" value="Unassembled WGS sequence"/>
</dbReference>
<dbReference type="PRINTS" id="PR01415">
    <property type="entry name" value="ANKYRIN"/>
</dbReference>
<evidence type="ECO:0000256" key="1">
    <source>
        <dbReference type="ARBA" id="ARBA00022737"/>
    </source>
</evidence>
<dbReference type="Gene3D" id="1.25.40.20">
    <property type="entry name" value="Ankyrin repeat-containing domain"/>
    <property type="match status" value="1"/>
</dbReference>
<dbReference type="PROSITE" id="PS50088">
    <property type="entry name" value="ANK_REPEAT"/>
    <property type="match status" value="1"/>
</dbReference>
<dbReference type="EMBL" id="HG718806">
    <property type="protein sequence ID" value="CDJ56121.1"/>
    <property type="molecule type" value="Genomic_DNA"/>
</dbReference>